<proteinExistence type="inferred from homology"/>
<keyword evidence="2" id="KW-0813">Transport</keyword>
<evidence type="ECO:0000256" key="2">
    <source>
        <dbReference type="ARBA" id="ARBA00022448"/>
    </source>
</evidence>
<organism evidence="4 5">
    <name type="scientific">Nostocoides vanveenii</name>
    <dbReference type="NCBI Taxonomy" id="330835"/>
    <lineage>
        <taxon>Bacteria</taxon>
        <taxon>Bacillati</taxon>
        <taxon>Actinomycetota</taxon>
        <taxon>Actinomycetes</taxon>
        <taxon>Micrococcales</taxon>
        <taxon>Intrasporangiaceae</taxon>
        <taxon>Nostocoides</taxon>
    </lineage>
</organism>
<evidence type="ECO:0000256" key="3">
    <source>
        <dbReference type="SAM" id="MobiDB-lite"/>
    </source>
</evidence>
<dbReference type="EMBL" id="BAAAPN010000053">
    <property type="protein sequence ID" value="GAA1763582.1"/>
    <property type="molecule type" value="Genomic_DNA"/>
</dbReference>
<reference evidence="4 5" key="1">
    <citation type="journal article" date="2019" name="Int. J. Syst. Evol. Microbiol.">
        <title>The Global Catalogue of Microorganisms (GCM) 10K type strain sequencing project: providing services to taxonomists for standard genome sequencing and annotation.</title>
        <authorList>
            <consortium name="The Broad Institute Genomics Platform"/>
            <consortium name="The Broad Institute Genome Sequencing Center for Infectious Disease"/>
            <person name="Wu L."/>
            <person name="Ma J."/>
        </authorList>
    </citation>
    <scope>NUCLEOTIDE SEQUENCE [LARGE SCALE GENOMIC DNA]</scope>
    <source>
        <strain evidence="4 5">JCM 15591</strain>
    </source>
</reference>
<comment type="caution">
    <text evidence="4">The sequence shown here is derived from an EMBL/GenBank/DDBJ whole genome shotgun (WGS) entry which is preliminary data.</text>
</comment>
<dbReference type="PANTHER" id="PTHR43649:SF29">
    <property type="entry name" value="OSMOPROTECTIVE COMPOUNDS-BINDING PROTEIN GGTB"/>
    <property type="match status" value="1"/>
</dbReference>
<dbReference type="Gene3D" id="3.40.190.10">
    <property type="entry name" value="Periplasmic binding protein-like II"/>
    <property type="match status" value="2"/>
</dbReference>
<dbReference type="Pfam" id="PF01547">
    <property type="entry name" value="SBP_bac_1"/>
    <property type="match status" value="1"/>
</dbReference>
<evidence type="ECO:0000313" key="5">
    <source>
        <dbReference type="Proteomes" id="UP001501475"/>
    </source>
</evidence>
<dbReference type="SUPFAM" id="SSF53850">
    <property type="entry name" value="Periplasmic binding protein-like II"/>
    <property type="match status" value="1"/>
</dbReference>
<protein>
    <submittedName>
        <fullName evidence="4">Extracellular solute-binding protein</fullName>
    </submittedName>
</protein>
<sequence length="484" mass="50751">MRDLWGIRPSRRSNHDPRPGPRAAEASRYPTPLLTEDTMSTRSRITALIAVSAAGALAACGAPGTAAKTTASANLTSSAATKSGTLTIVTKFADPKYAPYFEKVAADYESANSGVKVDLQQVGDQPYKDKIRVLSASKQLPDIYFSWAGDFANKFVRAGLAADLTSVMGPDTEWGKSFSPAALKAFEYDGKSYGVPINLDAKYMAYNTAIFSKVGVAKPANLEDLIAACGKLKSAGYTPIAFGNQYGWPAIHYITQLNAMDVPQATRDADYNPATGAFTDAGYAAALDQFKQISEACFDSGSNGLSHETAQANFLAGKAAMHFLESVEFSVLTAKGGAPAELADNWDFFRLPPTASAAGDKGALTGAPDGFMVNSGSKNAALAVDFLKFMTSKANGAEMTKSIGWLSSVQGTATAENSFPQLEAALKDISSANSFAIWLDTVTNADVANAYLSGGQGILDGSQSPADVMKSVQDAAAKAKKSVS</sequence>
<dbReference type="InterPro" id="IPR050490">
    <property type="entry name" value="Bact_solute-bd_prot1"/>
</dbReference>
<dbReference type="InterPro" id="IPR006059">
    <property type="entry name" value="SBP"/>
</dbReference>
<keyword evidence="5" id="KW-1185">Reference proteome</keyword>
<gene>
    <name evidence="4" type="ORF">GCM10009810_23470</name>
</gene>
<feature type="region of interest" description="Disordered" evidence="3">
    <location>
        <begin position="1"/>
        <end position="33"/>
    </location>
</feature>
<accession>A0ABN2KR55</accession>
<dbReference type="Proteomes" id="UP001501475">
    <property type="component" value="Unassembled WGS sequence"/>
</dbReference>
<dbReference type="PANTHER" id="PTHR43649">
    <property type="entry name" value="ARABINOSE-BINDING PROTEIN-RELATED"/>
    <property type="match status" value="1"/>
</dbReference>
<comment type="similarity">
    <text evidence="1">Belongs to the bacterial solute-binding protein 1 family.</text>
</comment>
<evidence type="ECO:0000313" key="4">
    <source>
        <dbReference type="EMBL" id="GAA1763582.1"/>
    </source>
</evidence>
<evidence type="ECO:0000256" key="1">
    <source>
        <dbReference type="ARBA" id="ARBA00008520"/>
    </source>
</evidence>
<name>A0ABN2KR55_9MICO</name>